<proteinExistence type="predicted"/>
<reference evidence="1" key="1">
    <citation type="submission" date="2015-05" db="EMBL/GenBank/DDBJ databases">
        <title>Permanent draft genome of Rhodopirellula islandicus K833.</title>
        <authorList>
            <person name="Kizina J."/>
            <person name="Richter M."/>
            <person name="Glockner F.O."/>
            <person name="Harder J."/>
        </authorList>
    </citation>
    <scope>NUCLEOTIDE SEQUENCE [LARGE SCALE GENOMIC DNA]</scope>
    <source>
        <strain evidence="1">K833</strain>
    </source>
</reference>
<comment type="caution">
    <text evidence="1">The sequence shown here is derived from an EMBL/GenBank/DDBJ whole genome shotgun (WGS) entry which is preliminary data.</text>
</comment>
<dbReference type="PATRIC" id="fig|595434.4.peg.4424"/>
<evidence type="ECO:0000313" key="2">
    <source>
        <dbReference type="Proteomes" id="UP000036367"/>
    </source>
</evidence>
<keyword evidence="2" id="KW-1185">Reference proteome</keyword>
<protein>
    <submittedName>
        <fullName evidence="1">Uncharacterized protein</fullName>
    </submittedName>
</protein>
<name>A0A0J1B9C7_RHOIS</name>
<sequence length="58" mass="6171">MSSAVSGSLGPWMHVAATCFPLWGVESGGARQCGSCLSIARIAWPRLIVWFVAAFCLD</sequence>
<accession>A0A0J1B9C7</accession>
<evidence type="ECO:0000313" key="1">
    <source>
        <dbReference type="EMBL" id="KLU03347.1"/>
    </source>
</evidence>
<dbReference type="AlphaFoldDB" id="A0A0J1B9C7"/>
<gene>
    <name evidence="1" type="ORF">RISK_004659</name>
</gene>
<organism evidence="1 2">
    <name type="scientific">Rhodopirellula islandica</name>
    <dbReference type="NCBI Taxonomy" id="595434"/>
    <lineage>
        <taxon>Bacteria</taxon>
        <taxon>Pseudomonadati</taxon>
        <taxon>Planctomycetota</taxon>
        <taxon>Planctomycetia</taxon>
        <taxon>Pirellulales</taxon>
        <taxon>Pirellulaceae</taxon>
        <taxon>Rhodopirellula</taxon>
    </lineage>
</organism>
<dbReference type="Proteomes" id="UP000036367">
    <property type="component" value="Unassembled WGS sequence"/>
</dbReference>
<dbReference type="EMBL" id="LECT01000038">
    <property type="protein sequence ID" value="KLU03347.1"/>
    <property type="molecule type" value="Genomic_DNA"/>
</dbReference>
<dbReference type="STRING" id="595434.RISK_004659"/>